<proteinExistence type="predicted"/>
<dbReference type="InParanoid" id="W3XBZ5"/>
<reference evidence="3" key="1">
    <citation type="journal article" date="2015" name="BMC Genomics">
        <title>Genomic and transcriptomic analysis of the endophytic fungus Pestalotiopsis fici reveals its lifestyle and high potential for synthesis of natural products.</title>
        <authorList>
            <person name="Wang X."/>
            <person name="Zhang X."/>
            <person name="Liu L."/>
            <person name="Xiang M."/>
            <person name="Wang W."/>
            <person name="Sun X."/>
            <person name="Che Y."/>
            <person name="Guo L."/>
            <person name="Liu G."/>
            <person name="Guo L."/>
            <person name="Wang C."/>
            <person name="Yin W.B."/>
            <person name="Stadler M."/>
            <person name="Zhang X."/>
            <person name="Liu X."/>
        </authorList>
    </citation>
    <scope>NUCLEOTIDE SEQUENCE [LARGE SCALE GENOMIC DNA]</scope>
    <source>
        <strain evidence="3">W106-1 / CGMCC3.15140</strain>
    </source>
</reference>
<dbReference type="GeneID" id="19270433"/>
<dbReference type="KEGG" id="pfy:PFICI_05420"/>
<dbReference type="InterPro" id="IPR052895">
    <property type="entry name" value="HetReg/Transcr_Mod"/>
</dbReference>
<protein>
    <recommendedName>
        <fullName evidence="1">Heterokaryon incompatibility domain-containing protein</fullName>
    </recommendedName>
</protein>
<organism evidence="2 3">
    <name type="scientific">Pestalotiopsis fici (strain W106-1 / CGMCC3.15140)</name>
    <dbReference type="NCBI Taxonomy" id="1229662"/>
    <lineage>
        <taxon>Eukaryota</taxon>
        <taxon>Fungi</taxon>
        <taxon>Dikarya</taxon>
        <taxon>Ascomycota</taxon>
        <taxon>Pezizomycotina</taxon>
        <taxon>Sordariomycetes</taxon>
        <taxon>Xylariomycetidae</taxon>
        <taxon>Amphisphaeriales</taxon>
        <taxon>Sporocadaceae</taxon>
        <taxon>Pestalotiopsis</taxon>
    </lineage>
</organism>
<evidence type="ECO:0000259" key="1">
    <source>
        <dbReference type="Pfam" id="PF06985"/>
    </source>
</evidence>
<evidence type="ECO:0000313" key="2">
    <source>
        <dbReference type="EMBL" id="ETS83544.1"/>
    </source>
</evidence>
<dbReference type="OrthoDB" id="2157530at2759"/>
<dbReference type="PANTHER" id="PTHR24148">
    <property type="entry name" value="ANKYRIN REPEAT DOMAIN-CONTAINING PROTEIN 39 HOMOLOG-RELATED"/>
    <property type="match status" value="1"/>
</dbReference>
<name>W3XBZ5_PESFW</name>
<dbReference type="EMBL" id="KI912111">
    <property type="protein sequence ID" value="ETS83544.1"/>
    <property type="molecule type" value="Genomic_DNA"/>
</dbReference>
<evidence type="ECO:0000313" key="3">
    <source>
        <dbReference type="Proteomes" id="UP000030651"/>
    </source>
</evidence>
<dbReference type="HOGENOM" id="CLU_484925_0_0_1"/>
<gene>
    <name evidence="2" type="ORF">PFICI_05420</name>
</gene>
<dbReference type="Pfam" id="PF06985">
    <property type="entry name" value="HET"/>
    <property type="match status" value="1"/>
</dbReference>
<dbReference type="Proteomes" id="UP000030651">
    <property type="component" value="Unassembled WGS sequence"/>
</dbReference>
<accession>W3XBZ5</accession>
<dbReference type="PANTHER" id="PTHR24148:SF64">
    <property type="entry name" value="HETEROKARYON INCOMPATIBILITY DOMAIN-CONTAINING PROTEIN"/>
    <property type="match status" value="1"/>
</dbReference>
<dbReference type="AlphaFoldDB" id="W3XBZ5"/>
<dbReference type="RefSeq" id="XP_007832192.1">
    <property type="nucleotide sequence ID" value="XM_007834001.1"/>
</dbReference>
<sequence length="562" mass="66655">MPYTYTKLATPTTIRLIQLMPEKVNNAIACIVHTHETEKSQETHQEIRYRALSYRWGDPQANRHVFLKDADETEWHQYAVHENLWEFINYAWHQNLFEDRFWTDYFCLDQNSNEEIAQQIPRMGVIYAQATETVIWLGLSESEETHIQRFIGKWGRHYSVYFTPLDNDTDRKTVETVKALWRNEYWARVWIIQEVVLAKQPNELPSEKPERRSLWMLLIDHVSKLYQCAKPNDRLYELLGLVQTPPDFVQIDYERPYGYVILDAVLEAGADCHDVWALGVLDAMDNDQAFMPTKDSNELEEYIYDEKTLPRQKELANLALQAYDAMSFITVLYTDPSQQMRSLKFGDLSGNEGLYLEQGAILLGLSLGLGGSQNWASLLFEDWTTRRQPRLQTQSWKSPWRCKIHYKEFQVRFIDERMKSYIRRHQGAPSLPDYMQQYNREYIRVYGEYPPTTAYMKRYKQEYARYFDEELSTKKYMEEHSQWFHQRPRLSKDAQESTEVWEDSPEFGDDAFVRDMVNGCAQANEHCDGSEMVLAIPRHWFRMIITDGDHVRYEFFCKKGCA</sequence>
<keyword evidence="3" id="KW-1185">Reference proteome</keyword>
<feature type="domain" description="Heterokaryon incompatibility" evidence="1">
    <location>
        <begin position="49"/>
        <end position="194"/>
    </location>
</feature>
<dbReference type="InterPro" id="IPR010730">
    <property type="entry name" value="HET"/>
</dbReference>